<comment type="caution">
    <text evidence="2">The sequence shown here is derived from an EMBL/GenBank/DDBJ whole genome shotgun (WGS) entry which is preliminary data.</text>
</comment>
<name>A0A7Z6ZW57_9GAMM</name>
<keyword evidence="1" id="KW-0732">Signal</keyword>
<feature type="signal peptide" evidence="1">
    <location>
        <begin position="1"/>
        <end position="19"/>
    </location>
</feature>
<evidence type="ECO:0000256" key="1">
    <source>
        <dbReference type="SAM" id="SignalP"/>
    </source>
</evidence>
<organism evidence="2 3">
    <name type="scientific">Pseudidiomarina aestuarii</name>
    <dbReference type="NCBI Taxonomy" id="624146"/>
    <lineage>
        <taxon>Bacteria</taxon>
        <taxon>Pseudomonadati</taxon>
        <taxon>Pseudomonadota</taxon>
        <taxon>Gammaproteobacteria</taxon>
        <taxon>Alteromonadales</taxon>
        <taxon>Idiomarinaceae</taxon>
        <taxon>Pseudidiomarina</taxon>
    </lineage>
</organism>
<feature type="chain" id="PRO_5031283534" evidence="1">
    <location>
        <begin position="20"/>
        <end position="165"/>
    </location>
</feature>
<dbReference type="Proteomes" id="UP000287766">
    <property type="component" value="Unassembled WGS sequence"/>
</dbReference>
<dbReference type="AlphaFoldDB" id="A0A7Z6ZW57"/>
<keyword evidence="3" id="KW-1185">Reference proteome</keyword>
<evidence type="ECO:0000313" key="3">
    <source>
        <dbReference type="Proteomes" id="UP000287766"/>
    </source>
</evidence>
<proteinExistence type="predicted"/>
<evidence type="ECO:0000313" key="2">
    <source>
        <dbReference type="EMBL" id="RUO42120.1"/>
    </source>
</evidence>
<reference evidence="3" key="1">
    <citation type="journal article" date="2018" name="Front. Microbiol.">
        <title>Genome-Based Analysis Reveals the Taxonomy and Diversity of the Family Idiomarinaceae.</title>
        <authorList>
            <person name="Liu Y."/>
            <person name="Lai Q."/>
            <person name="Shao Z."/>
        </authorList>
    </citation>
    <scope>NUCLEOTIDE SEQUENCE [LARGE SCALE GENOMIC DNA]</scope>
    <source>
        <strain evidence="3">KYW314</strain>
    </source>
</reference>
<protein>
    <submittedName>
        <fullName evidence="2">Uncharacterized protein</fullName>
    </submittedName>
</protein>
<accession>A0A7Z6ZW57</accession>
<dbReference type="EMBL" id="PIPR01000001">
    <property type="protein sequence ID" value="RUO42120.1"/>
    <property type="molecule type" value="Genomic_DNA"/>
</dbReference>
<sequence length="165" mass="18460">MKNFLLIACCLLLATSAEAHRFSTSFIQIESGEDHPQEFDWSWRIVEHDLAALAPFLVNDEGRLLPLDALEAQQPKFMKLISSALQFNAECAVEVLPVVYATREVYAGQESVRIYGHGSCPLATLNEVRVSDFFSVIKDHKVIVEIGEAEQRGVLSAAEPNWPMR</sequence>
<gene>
    <name evidence="2" type="ORF">CWE22_08230</name>
</gene>
<dbReference type="RefSeq" id="WP_169930842.1">
    <property type="nucleotide sequence ID" value="NZ_PIPR01000001.1"/>
</dbReference>